<evidence type="ECO:0000256" key="6">
    <source>
        <dbReference type="ARBA" id="ARBA00035292"/>
    </source>
</evidence>
<dbReference type="Proteomes" id="UP000295399">
    <property type="component" value="Unassembled WGS sequence"/>
</dbReference>
<evidence type="ECO:0000256" key="3">
    <source>
        <dbReference type="ARBA" id="ARBA00022884"/>
    </source>
</evidence>
<dbReference type="InterPro" id="IPR000244">
    <property type="entry name" value="Ribosomal_bL9"/>
</dbReference>
<dbReference type="OrthoDB" id="9788336at2"/>
<dbReference type="FunCoup" id="A0A4R2PRE7">
    <property type="interactions" value="673"/>
</dbReference>
<dbReference type="InParanoid" id="A0A4R2PRE7"/>
<dbReference type="SUPFAM" id="SSF55658">
    <property type="entry name" value="L9 N-domain-like"/>
    <property type="match status" value="1"/>
</dbReference>
<keyword evidence="10" id="KW-1185">Reference proteome</keyword>
<dbReference type="InterPro" id="IPR020069">
    <property type="entry name" value="Ribosomal_bL9_C"/>
</dbReference>
<dbReference type="EMBL" id="SLXO01000001">
    <property type="protein sequence ID" value="TCP38443.1"/>
    <property type="molecule type" value="Genomic_DNA"/>
</dbReference>
<gene>
    <name evidence="7" type="primary">rplI</name>
    <name evidence="9" type="ORF">EV659_101347</name>
</gene>
<dbReference type="Pfam" id="PF01281">
    <property type="entry name" value="Ribosomal_L9_N"/>
    <property type="match status" value="1"/>
</dbReference>
<dbReference type="InterPro" id="IPR020594">
    <property type="entry name" value="Ribosomal_bL9_bac/chp"/>
</dbReference>
<dbReference type="SUPFAM" id="SSF55653">
    <property type="entry name" value="Ribosomal protein L9 C-domain"/>
    <property type="match status" value="1"/>
</dbReference>
<dbReference type="NCBIfam" id="TIGR00158">
    <property type="entry name" value="L9"/>
    <property type="match status" value="1"/>
</dbReference>
<dbReference type="GO" id="GO:0005840">
    <property type="term" value="C:ribosome"/>
    <property type="evidence" value="ECO:0007669"/>
    <property type="project" value="UniProtKB-KW"/>
</dbReference>
<keyword evidence="3 7" id="KW-0694">RNA-binding</keyword>
<organism evidence="9 10">
    <name type="scientific">Rhodothalassium salexigens DSM 2132</name>
    <dbReference type="NCBI Taxonomy" id="1188247"/>
    <lineage>
        <taxon>Bacteria</taxon>
        <taxon>Pseudomonadati</taxon>
        <taxon>Pseudomonadota</taxon>
        <taxon>Alphaproteobacteria</taxon>
        <taxon>Rhodothalassiales</taxon>
        <taxon>Rhodothalassiaceae</taxon>
        <taxon>Rhodothalassium</taxon>
    </lineage>
</organism>
<evidence type="ECO:0000256" key="4">
    <source>
        <dbReference type="ARBA" id="ARBA00022980"/>
    </source>
</evidence>
<comment type="similarity">
    <text evidence="1 7">Belongs to the bacterial ribosomal protein bL9 family.</text>
</comment>
<evidence type="ECO:0000259" key="8">
    <source>
        <dbReference type="PROSITE" id="PS00651"/>
    </source>
</evidence>
<dbReference type="Pfam" id="PF03948">
    <property type="entry name" value="Ribosomal_L9_C"/>
    <property type="match status" value="1"/>
</dbReference>
<proteinExistence type="inferred from homology"/>
<evidence type="ECO:0000313" key="10">
    <source>
        <dbReference type="Proteomes" id="UP000295399"/>
    </source>
</evidence>
<dbReference type="GO" id="GO:0006412">
    <property type="term" value="P:translation"/>
    <property type="evidence" value="ECO:0007669"/>
    <property type="project" value="UniProtKB-UniRule"/>
</dbReference>
<keyword evidence="2 7" id="KW-0699">rRNA-binding</keyword>
<dbReference type="InterPro" id="IPR009027">
    <property type="entry name" value="Ribosomal_bL9/RNase_H1_N"/>
</dbReference>
<keyword evidence="4 7" id="KW-0689">Ribosomal protein</keyword>
<dbReference type="GO" id="GO:0003735">
    <property type="term" value="F:structural constituent of ribosome"/>
    <property type="evidence" value="ECO:0007669"/>
    <property type="project" value="InterPro"/>
</dbReference>
<dbReference type="InterPro" id="IPR036935">
    <property type="entry name" value="Ribosomal_bL9_N_sf"/>
</dbReference>
<dbReference type="Gene3D" id="3.40.5.10">
    <property type="entry name" value="Ribosomal protein L9, N-terminal domain"/>
    <property type="match status" value="1"/>
</dbReference>
<dbReference type="InterPro" id="IPR036791">
    <property type="entry name" value="Ribosomal_bL9_C_sf"/>
</dbReference>
<dbReference type="InterPro" id="IPR020070">
    <property type="entry name" value="Ribosomal_bL9_N"/>
</dbReference>
<dbReference type="GO" id="GO:1990904">
    <property type="term" value="C:ribonucleoprotein complex"/>
    <property type="evidence" value="ECO:0007669"/>
    <property type="project" value="UniProtKB-KW"/>
</dbReference>
<sequence>MDIILLERIEKLGQMGDIVTVKNGYARNFLLPQRKALRATDANKKYFEAKRSEIEAQNLKRRQEAEEVGKRVDQSKVVLIRQAGESGQLYGSVATRDIAQALSDEAIKVERSQIELNRPIKTLGLFDVAVRLHAEVAVTVIVNVARSAEEAERQFESGRAIVGDEPEEDEVLDAEAIVEDLVEDESIVEELAAEADAESGDDGDDEAAS</sequence>
<dbReference type="RefSeq" id="WP_132706879.1">
    <property type="nucleotide sequence ID" value="NZ_JACIGF010000001.1"/>
</dbReference>
<reference evidence="9 10" key="1">
    <citation type="submission" date="2019-03" db="EMBL/GenBank/DDBJ databases">
        <title>Genomic Encyclopedia of Type Strains, Phase IV (KMG-IV): sequencing the most valuable type-strain genomes for metagenomic binning, comparative biology and taxonomic classification.</title>
        <authorList>
            <person name="Goeker M."/>
        </authorList>
    </citation>
    <scope>NUCLEOTIDE SEQUENCE [LARGE SCALE GENOMIC DNA]</scope>
    <source>
        <strain evidence="9 10">DSM 2132</strain>
    </source>
</reference>
<dbReference type="Gene3D" id="3.10.430.100">
    <property type="entry name" value="Ribosomal protein L9, C-terminal domain"/>
    <property type="match status" value="1"/>
</dbReference>
<dbReference type="PANTHER" id="PTHR21368">
    <property type="entry name" value="50S RIBOSOMAL PROTEIN L9"/>
    <property type="match status" value="1"/>
</dbReference>
<evidence type="ECO:0000313" key="9">
    <source>
        <dbReference type="EMBL" id="TCP38443.1"/>
    </source>
</evidence>
<comment type="caution">
    <text evidence="9">The sequence shown here is derived from an EMBL/GenBank/DDBJ whole genome shotgun (WGS) entry which is preliminary data.</text>
</comment>
<dbReference type="HAMAP" id="MF_00503">
    <property type="entry name" value="Ribosomal_bL9"/>
    <property type="match status" value="1"/>
</dbReference>
<comment type="function">
    <text evidence="7">Binds to the 23S rRNA.</text>
</comment>
<keyword evidence="5 7" id="KW-0687">Ribonucleoprotein</keyword>
<protein>
    <recommendedName>
        <fullName evidence="6 7">Large ribosomal subunit protein bL9</fullName>
    </recommendedName>
</protein>
<evidence type="ECO:0000256" key="1">
    <source>
        <dbReference type="ARBA" id="ARBA00010605"/>
    </source>
</evidence>
<feature type="domain" description="Ribosomal protein L9" evidence="8">
    <location>
        <begin position="13"/>
        <end position="40"/>
    </location>
</feature>
<accession>A0A4R2PRE7</accession>
<dbReference type="PROSITE" id="PS00651">
    <property type="entry name" value="RIBOSOMAL_L9"/>
    <property type="match status" value="1"/>
</dbReference>
<dbReference type="AlphaFoldDB" id="A0A4R2PRE7"/>
<evidence type="ECO:0000256" key="7">
    <source>
        <dbReference type="HAMAP-Rule" id="MF_00503"/>
    </source>
</evidence>
<name>A0A4R2PRE7_RHOSA</name>
<evidence type="ECO:0000256" key="2">
    <source>
        <dbReference type="ARBA" id="ARBA00022730"/>
    </source>
</evidence>
<dbReference type="GO" id="GO:0019843">
    <property type="term" value="F:rRNA binding"/>
    <property type="evidence" value="ECO:0007669"/>
    <property type="project" value="UniProtKB-UniRule"/>
</dbReference>
<evidence type="ECO:0000256" key="5">
    <source>
        <dbReference type="ARBA" id="ARBA00023274"/>
    </source>
</evidence>